<dbReference type="InterPro" id="IPR002420">
    <property type="entry name" value="PI3K-type_C2_dom"/>
</dbReference>
<dbReference type="PROSITE" id="PS50004">
    <property type="entry name" value="C2"/>
    <property type="match status" value="1"/>
</dbReference>
<dbReference type="PANTHER" id="PTHR10048">
    <property type="entry name" value="PHOSPHATIDYLINOSITOL KINASE"/>
    <property type="match status" value="1"/>
</dbReference>
<dbReference type="PROSITE" id="PS51546">
    <property type="entry name" value="PI3K_RBD"/>
    <property type="match status" value="1"/>
</dbReference>
<feature type="compositionally biased region" description="Polar residues" evidence="4">
    <location>
        <begin position="1843"/>
        <end position="1852"/>
    </location>
</feature>
<evidence type="ECO:0000256" key="1">
    <source>
        <dbReference type="ARBA" id="ARBA00022679"/>
    </source>
</evidence>
<feature type="region of interest" description="Disordered" evidence="4">
    <location>
        <begin position="1108"/>
        <end position="1131"/>
    </location>
</feature>
<dbReference type="GO" id="GO:0005942">
    <property type="term" value="C:phosphatidylinositol 3-kinase complex"/>
    <property type="evidence" value="ECO:0007669"/>
    <property type="project" value="TreeGrafter"/>
</dbReference>
<evidence type="ECO:0000259" key="5">
    <source>
        <dbReference type="PROSITE" id="PS50004"/>
    </source>
</evidence>
<keyword evidence="10" id="KW-1185">Reference proteome</keyword>
<dbReference type="InterPro" id="IPR000341">
    <property type="entry name" value="PI3K_Ras-bd_dom"/>
</dbReference>
<dbReference type="SMART" id="SM00146">
    <property type="entry name" value="PI3Kc"/>
    <property type="match status" value="1"/>
</dbReference>
<dbReference type="SUPFAM" id="SSF49562">
    <property type="entry name" value="C2 domain (Calcium/lipid-binding domain, CaLB)"/>
    <property type="match status" value="2"/>
</dbReference>
<dbReference type="Pfam" id="PF00454">
    <property type="entry name" value="PI3_PI4_kinase"/>
    <property type="match status" value="1"/>
</dbReference>
<feature type="compositionally biased region" description="Polar residues" evidence="4">
    <location>
        <begin position="1789"/>
        <end position="1808"/>
    </location>
</feature>
<feature type="compositionally biased region" description="Polar residues" evidence="4">
    <location>
        <begin position="611"/>
        <end position="620"/>
    </location>
</feature>
<reference evidence="10" key="1">
    <citation type="journal article" date="2012" name="PLoS Negl. Trop. Dis.">
        <title>A systematically improved high quality genome and transcriptome of the human blood fluke Schistosoma mansoni.</title>
        <authorList>
            <person name="Protasio A.V."/>
            <person name="Tsai I.J."/>
            <person name="Babbage A."/>
            <person name="Nichol S."/>
            <person name="Hunt M."/>
            <person name="Aslett M.A."/>
            <person name="De Silva N."/>
            <person name="Velarde G.S."/>
            <person name="Anderson T.J."/>
            <person name="Clark R.C."/>
            <person name="Davidson C."/>
            <person name="Dillon G.P."/>
            <person name="Holroyd N.E."/>
            <person name="LoVerde P.T."/>
            <person name="Lloyd C."/>
            <person name="McQuillan J."/>
            <person name="Oliveira G."/>
            <person name="Otto T.D."/>
            <person name="Parker-Manuel S.J."/>
            <person name="Quail M.A."/>
            <person name="Wilson R.A."/>
            <person name="Zerlotini A."/>
            <person name="Dunne D.W."/>
            <person name="Berriman M."/>
        </authorList>
    </citation>
    <scope>NUCLEOTIDE SEQUENCE [LARGE SCALE GENOMIC DNA]</scope>
    <source>
        <strain evidence="10">Puerto Rican</strain>
    </source>
</reference>
<dbReference type="InterPro" id="IPR000403">
    <property type="entry name" value="PI3/4_kinase_cat_dom"/>
</dbReference>
<dbReference type="GO" id="GO:0005886">
    <property type="term" value="C:plasma membrane"/>
    <property type="evidence" value="ECO:0007669"/>
    <property type="project" value="TreeGrafter"/>
</dbReference>
<evidence type="ECO:0000259" key="7">
    <source>
        <dbReference type="PROSITE" id="PS51545"/>
    </source>
</evidence>
<organism evidence="10 11">
    <name type="scientific">Schistosoma mansoni</name>
    <name type="common">Blood fluke</name>
    <dbReference type="NCBI Taxonomy" id="6183"/>
    <lineage>
        <taxon>Eukaryota</taxon>
        <taxon>Metazoa</taxon>
        <taxon>Spiralia</taxon>
        <taxon>Lophotrochozoa</taxon>
        <taxon>Platyhelminthes</taxon>
        <taxon>Trematoda</taxon>
        <taxon>Digenea</taxon>
        <taxon>Strigeidida</taxon>
        <taxon>Schistosomatoidea</taxon>
        <taxon>Schistosomatidae</taxon>
        <taxon>Schistosoma</taxon>
    </lineage>
</organism>
<dbReference type="InterPro" id="IPR016024">
    <property type="entry name" value="ARM-type_fold"/>
</dbReference>
<evidence type="ECO:0000259" key="9">
    <source>
        <dbReference type="PROSITE" id="PS51547"/>
    </source>
</evidence>
<dbReference type="InterPro" id="IPR036940">
    <property type="entry name" value="PI3/4_kinase_cat_sf"/>
</dbReference>
<dbReference type="GO" id="GO:0005737">
    <property type="term" value="C:cytoplasm"/>
    <property type="evidence" value="ECO:0007669"/>
    <property type="project" value="TreeGrafter"/>
</dbReference>
<feature type="domain" description="C2" evidence="5">
    <location>
        <begin position="2072"/>
        <end position="2192"/>
    </location>
</feature>
<dbReference type="SUPFAM" id="SSF56112">
    <property type="entry name" value="Protein kinase-like (PK-like)"/>
    <property type="match status" value="1"/>
</dbReference>
<dbReference type="InterPro" id="IPR015433">
    <property type="entry name" value="PI3/4_kinase"/>
</dbReference>
<dbReference type="GO" id="GO:0035091">
    <property type="term" value="F:phosphatidylinositol binding"/>
    <property type="evidence" value="ECO:0007669"/>
    <property type="project" value="InterPro"/>
</dbReference>
<evidence type="ECO:0000256" key="3">
    <source>
        <dbReference type="PROSITE-ProRule" id="PRU00880"/>
    </source>
</evidence>
<evidence type="ECO:0000313" key="12">
    <source>
        <dbReference type="WBParaSite" id="Smp_172400.2"/>
    </source>
</evidence>
<proteinExistence type="inferred from homology"/>
<dbReference type="Pfam" id="PF00792">
    <property type="entry name" value="PI3K_C2"/>
    <property type="match status" value="1"/>
</dbReference>
<dbReference type="GO" id="GO:0016303">
    <property type="term" value="F:1-phosphatidylinositol-3-kinase activity"/>
    <property type="evidence" value="ECO:0007669"/>
    <property type="project" value="TreeGrafter"/>
</dbReference>
<feature type="domain" description="PIK helical" evidence="7">
    <location>
        <begin position="1136"/>
        <end position="1329"/>
    </location>
</feature>
<dbReference type="PROSITE" id="PS50290">
    <property type="entry name" value="PI3_4_KINASE_3"/>
    <property type="match status" value="1"/>
</dbReference>
<dbReference type="SMART" id="SM00239">
    <property type="entry name" value="C2"/>
    <property type="match status" value="1"/>
</dbReference>
<evidence type="ECO:0000259" key="8">
    <source>
        <dbReference type="PROSITE" id="PS51546"/>
    </source>
</evidence>
<dbReference type="Gene3D" id="2.60.40.150">
    <property type="entry name" value="C2 domain"/>
    <property type="match status" value="2"/>
</dbReference>
<dbReference type="InterPro" id="IPR001263">
    <property type="entry name" value="PI3K_accessory_dom"/>
</dbReference>
<dbReference type="SUPFAM" id="SSF48371">
    <property type="entry name" value="ARM repeat"/>
    <property type="match status" value="1"/>
</dbReference>
<dbReference type="InterPro" id="IPR036871">
    <property type="entry name" value="PX_dom_sf"/>
</dbReference>
<dbReference type="GO" id="GO:0043491">
    <property type="term" value="P:phosphatidylinositol 3-kinase/protein kinase B signal transduction"/>
    <property type="evidence" value="ECO:0007669"/>
    <property type="project" value="TreeGrafter"/>
</dbReference>
<evidence type="ECO:0000256" key="4">
    <source>
        <dbReference type="SAM" id="MobiDB-lite"/>
    </source>
</evidence>
<dbReference type="Pfam" id="PF00613">
    <property type="entry name" value="PI3Ka"/>
    <property type="match status" value="1"/>
</dbReference>
<feature type="region of interest" description="Disordered" evidence="4">
    <location>
        <begin position="224"/>
        <end position="247"/>
    </location>
</feature>
<dbReference type="WBParaSite" id="Smp_172400.2">
    <property type="protein sequence ID" value="Smp_172400.2"/>
    <property type="gene ID" value="Smp_172400"/>
</dbReference>
<dbReference type="Proteomes" id="UP000008854">
    <property type="component" value="Unassembled WGS sequence"/>
</dbReference>
<dbReference type="PANTHER" id="PTHR10048:SF14">
    <property type="entry name" value="LD28067P"/>
    <property type="match status" value="1"/>
</dbReference>
<dbReference type="Gene3D" id="1.10.1070.11">
    <property type="entry name" value="Phosphatidylinositol 3-/4-kinase, catalytic domain"/>
    <property type="match status" value="1"/>
</dbReference>
<accession>A0A5K4EWZ4</accession>
<dbReference type="InterPro" id="IPR018936">
    <property type="entry name" value="PI3/4_kinase_CS"/>
</dbReference>
<feature type="compositionally biased region" description="Low complexity" evidence="4">
    <location>
        <begin position="1111"/>
        <end position="1131"/>
    </location>
</feature>
<protein>
    <submittedName>
        <fullName evidence="11 12">Phosphatidylinositol-4,5-bisphosphate 3-kinase catalytic subunit alpha PI3K</fullName>
    </submittedName>
</protein>
<dbReference type="SMART" id="SM00145">
    <property type="entry name" value="PI3Ka"/>
    <property type="match status" value="1"/>
</dbReference>
<evidence type="ECO:0000313" key="10">
    <source>
        <dbReference type="Proteomes" id="UP000008854"/>
    </source>
</evidence>
<keyword evidence="2" id="KW-0418">Kinase</keyword>
<evidence type="ECO:0000256" key="2">
    <source>
        <dbReference type="ARBA" id="ARBA00022777"/>
    </source>
</evidence>
<dbReference type="InterPro" id="IPR011009">
    <property type="entry name" value="Kinase-like_dom_sf"/>
</dbReference>
<dbReference type="PROSITE" id="PS51547">
    <property type="entry name" value="C2_PI3K"/>
    <property type="match status" value="1"/>
</dbReference>
<feature type="compositionally biased region" description="Polar residues" evidence="4">
    <location>
        <begin position="585"/>
        <end position="604"/>
    </location>
</feature>
<dbReference type="PROSITE" id="PS00916">
    <property type="entry name" value="PI3_4_KINASE_2"/>
    <property type="match status" value="1"/>
</dbReference>
<feature type="domain" description="C2 PI3K-type" evidence="9">
    <location>
        <begin position="777"/>
        <end position="992"/>
    </location>
</feature>
<dbReference type="WBParaSite" id="Smp_172400.1">
    <property type="protein sequence ID" value="Smp_172400.1"/>
    <property type="gene ID" value="Smp_172400"/>
</dbReference>
<dbReference type="Gene3D" id="1.25.40.70">
    <property type="entry name" value="Phosphatidylinositol 3-kinase, accessory domain (PIK)"/>
    <property type="match status" value="1"/>
</dbReference>
<feature type="domain" description="PI3K-RBD" evidence="8">
    <location>
        <begin position="359"/>
        <end position="452"/>
    </location>
</feature>
<dbReference type="GO" id="GO:0016477">
    <property type="term" value="P:cell migration"/>
    <property type="evidence" value="ECO:0007669"/>
    <property type="project" value="TreeGrafter"/>
</dbReference>
<dbReference type="InParanoid" id="A0A3Q0KT10"/>
<dbReference type="FunCoup" id="A0A3Q0KT10">
    <property type="interactions" value="1088"/>
</dbReference>
<dbReference type="InterPro" id="IPR000008">
    <property type="entry name" value="C2_dom"/>
</dbReference>
<sequence>MSNLIDESNESKDLIDFDCDFNSPTNKFSEIQLMFDPLIPTSVASDKNKINSHTFLNPFSRPSDALNECKTKHHLPFDLVLDYSSNSIGSQLVKIDELLLPHTAKDANNVPEHEDFYFSDGKLIYPSVMDVKEDTCSAKPQVSTSSEEVDLKGNQQDLFSFSQTVTPWCLRKGDKNNPNSATINQEGLPSTIQLTHFVANNQPTDELKLFVSFVERLRRQKYDQPKPSTLISDLDSDSEQNENNPVTVYSPPDTWAYDCVYSDSVANVMLKNSHTSINLFSLTSNSAGYQQLNPLWKAETATSNVSYIYPRCKEYFTSQHNTPAHWTNTPRWCIPQLEVRIIAHLNTRKKSYQSYTTNNSNYSVNSETTNNSPVNPRLRLVCDPTSTLVNELMLEALANDLIPQEIVLDVNQFQLRLQGRAELLRPDARLCDCYQVQLCHRLDQPLRLILEPKDVDQPYMKKTVSNNEQFIPQNFFTNNRPIPTEEDIFISYSVFQNALEKFRSCIVENYAQVDSESWLKEVHCASSSLCQSVKAVLAAVCYGIAFSDVINALGNIQVCIMDIVYDIGLNHKVTGFKRHDNKNFSSLRSDSQQNTTQENWFSSSYKRKQTRTSPTPVSNLQSTLKNTSKTLVNLKHDIKLQSRKKLHNLILSLTKNLLCQLSAFFIWRHVNISVNPQLIENDNFLSNGVSNESFSYLTNKQLYHTKSGRPKAMLITDDADGEFFNDRQQSEQKREVKSSINCLDAIVVGLIAIHNPPPRKTTGACNSNVISNNTTVNSSLSSSSSPSQTNPNTSSTRTDGYYCVRLGLVYAGRPLGKVYPSSLTTHHDNINDNHHRSSPYKNHTKEISWTSNHLSRDNKKKCFRDYFISDPGRYQTIQSGFPKVLQFDQWFKFPSFTISQLPREAMLAISLFWCKKLSTDNSDVDGTLIGWVNVPLFDINGRLKQNTMIVGLWPPSELMHEYRPTWSQSNNSPGCPVVQLCFPEYQYEIEFPVIIQSESELENFSEIRVSSFQSLCSDAKQSINEAKSAIFMQILNPELSFKSLDGCLMAYSAASSSVHRSKQQEHVPIPVLQLAVLNSMNSSFNQYNGNVIGNGSCNNGISGSGSGSSGHIGNNSTSSNNSNNNNHNNNTNSCNSSNNSISNNLTTCSINSVSCYLPCPPAIAIEVLWNLRYSICDVPDAMIAFVISCLVSWPQTTRQNLKSDTDKWCWQKLMKEVYGLLAVTPVPYPGLILRLLSSDVADQGIRHWATRALSLLSSDNLLLYLPQIIEAVNHDLYLDYSGLVSLLLYRAAFSMRFANSLYWYLYPMLHHPQPLSEWKLQRFRFIQAALYWNADPRLHVMWKRQEEMINHLSVTATKVKQARPNASVRENILYTHLKRFMSELPKNYHDISSSSSHIETMDKNSSMLRSNSWADDQLISDLSKLDSEWSKNKSSDNIRSEYQLSQYDLGLRMPYNPGLLTHRLDITACSYFTSFTCPLRLVFHSLDAGTEPFMVMFKVGDDLRLDSLICQLTFLMDRIWLDAGLDLRMIHFRILPTEERKGFIELVSECSTLRQIQQQGGGLTGPFKEGVITKWLQSQNITELDYKRALDNFLRSLAGCCVATYILGVGDRHNDNIMIRYSGHVFHVDFSKVFGNSQTFAGIKRDRVPFVLTQDMLHVLNTYSKDVTNGVNNSSGFGYTPGHGSSHSQQGVQIFIDRCCEAYNLLRHRSYQLISLLELSLSMNIPGLNRDCIRFVLRALRLELNDQEASQYFTELVRKTLHSKSSSLNFFVHGLAQVKQASHGGGVSGTNTNASDNSSPPIINNQFDNHWNTDNNMNSNNNKRFNNNNSNIGGKSIDDSKTRSPPTISNSLSNYTGTGQIFSFNPKRFTNDSDGTIDAIVVETAVKKKTDDKHSDYYFPMNVWRENCRVPTRVYRRVSDLEELETRLQERFPNSVVTKTVSHIMNALNSMSVSSTRSQDHVQSLTDSLLSDDDIVSKSAIVYTFFHSVLFDERFTAEDMPSQGLTTSTSSSLIKCWSSSSPLQDYLPEKSKEYTTPLLIPSLSSSSLSSFHLFHNNSDDLLTSKYKVDYLPAVHIQLYLSENSRRLDVLIKHARCLYIPGSNEPPDVYIKVYLLSGRRRKATKHKTNIVRRSSFPSFNITFSYDLIPNDIQCGFIEVSAWHAVHIGENIPFGQIYIQLKSIRPGHVYSNWYILCSDPACLS</sequence>
<evidence type="ECO:0000313" key="11">
    <source>
        <dbReference type="WBParaSite" id="Smp_172400.1"/>
    </source>
</evidence>
<dbReference type="Gene3D" id="3.30.1520.10">
    <property type="entry name" value="Phox-like domain"/>
    <property type="match status" value="1"/>
</dbReference>
<evidence type="ECO:0000259" key="6">
    <source>
        <dbReference type="PROSITE" id="PS50290"/>
    </source>
</evidence>
<dbReference type="STRING" id="6183.A0A3Q0KT10"/>
<keyword evidence="1" id="KW-0808">Transferase</keyword>
<dbReference type="SUPFAM" id="SSF64268">
    <property type="entry name" value="PX domain"/>
    <property type="match status" value="1"/>
</dbReference>
<dbReference type="PROSITE" id="PS51545">
    <property type="entry name" value="PIK_HELICAL"/>
    <property type="match status" value="1"/>
</dbReference>
<name>A0A3Q0KT10_SCHMA</name>
<dbReference type="InterPro" id="IPR035892">
    <property type="entry name" value="C2_domain_sf"/>
</dbReference>
<dbReference type="GO" id="GO:0035005">
    <property type="term" value="F:1-phosphatidylinositol-4-phosphate 3-kinase activity"/>
    <property type="evidence" value="ECO:0007669"/>
    <property type="project" value="TreeGrafter"/>
</dbReference>
<dbReference type="AlphaFoldDB" id="A0A3Q0KT10"/>
<dbReference type="Gene3D" id="3.30.1010.10">
    <property type="entry name" value="Phosphatidylinositol 3-kinase Catalytic Subunit, Chain A, domain 4"/>
    <property type="match status" value="1"/>
</dbReference>
<feature type="region of interest" description="Disordered" evidence="4">
    <location>
        <begin position="776"/>
        <end position="796"/>
    </location>
</feature>
<dbReference type="GO" id="GO:0048015">
    <property type="term" value="P:phosphatidylinositol-mediated signaling"/>
    <property type="evidence" value="ECO:0007669"/>
    <property type="project" value="TreeGrafter"/>
</dbReference>
<feature type="domain" description="PI3K/PI4K catalytic" evidence="6">
    <location>
        <begin position="1465"/>
        <end position="1765"/>
    </location>
</feature>
<feature type="compositionally biased region" description="Low complexity" evidence="4">
    <location>
        <begin position="1809"/>
        <end position="1831"/>
    </location>
</feature>
<feature type="region of interest" description="Disordered" evidence="4">
    <location>
        <begin position="585"/>
        <end position="620"/>
    </location>
</feature>
<dbReference type="InterPro" id="IPR042236">
    <property type="entry name" value="PI3K_accessory_sf"/>
</dbReference>
<comment type="similarity">
    <text evidence="3">Belongs to the PI3/PI4-kinase family.</text>
</comment>
<reference evidence="11" key="2">
    <citation type="submission" date="2018-12" db="UniProtKB">
        <authorList>
            <consortium name="WormBaseParasite"/>
        </authorList>
    </citation>
    <scope>IDENTIFICATION</scope>
    <source>
        <strain evidence="11 12">Puerto Rican</strain>
    </source>
</reference>
<accession>A0A3Q0KT10</accession>
<dbReference type="Pfam" id="PF00168">
    <property type="entry name" value="C2"/>
    <property type="match status" value="1"/>
</dbReference>
<feature type="region of interest" description="Disordered" evidence="4">
    <location>
        <begin position="1782"/>
        <end position="1852"/>
    </location>
</feature>